<name>A0A4U9UA89_SERFO</name>
<organism evidence="1">
    <name type="scientific">Serratia fonticola</name>
    <dbReference type="NCBI Taxonomy" id="47917"/>
    <lineage>
        <taxon>Bacteria</taxon>
        <taxon>Pseudomonadati</taxon>
        <taxon>Pseudomonadota</taxon>
        <taxon>Gammaproteobacteria</taxon>
        <taxon>Enterobacterales</taxon>
        <taxon>Yersiniaceae</taxon>
        <taxon>Serratia</taxon>
    </lineage>
</organism>
<proteinExistence type="predicted"/>
<evidence type="ECO:0000313" key="1">
    <source>
        <dbReference type="EMBL" id="VTR30020.1"/>
    </source>
</evidence>
<sequence length="45" mass="5503">MINQLRNVQILCQLTLFRTRQIWDLTQQWSWNTLLHRIDSFCIVG</sequence>
<dbReference type="AlphaFoldDB" id="A0A4U9UA89"/>
<gene>
    <name evidence="1" type="ORF">NCTC12965_02984</name>
</gene>
<accession>A0A4U9UA89</accession>
<reference evidence="1" key="1">
    <citation type="submission" date="2019-05" db="EMBL/GenBank/DDBJ databases">
        <authorList>
            <consortium name="Pathogen Informatics"/>
        </authorList>
    </citation>
    <scope>NUCLEOTIDE SEQUENCE [LARGE SCALE GENOMIC DNA]</scope>
    <source>
        <strain evidence="1">NCTC12965</strain>
    </source>
</reference>
<dbReference type="EMBL" id="CABEEZ010000067">
    <property type="protein sequence ID" value="VTR30020.1"/>
    <property type="molecule type" value="Genomic_DNA"/>
</dbReference>
<protein>
    <submittedName>
        <fullName evidence="1">Uncharacterized protein</fullName>
    </submittedName>
</protein>